<comment type="caution">
    <text evidence="2">The sequence shown here is derived from an EMBL/GenBank/DDBJ whole genome shotgun (WGS) entry which is preliminary data.</text>
</comment>
<evidence type="ECO:0000256" key="1">
    <source>
        <dbReference type="SAM" id="MobiDB-lite"/>
    </source>
</evidence>
<accession>A0ABP6ZXT9</accession>
<organism evidence="2 3">
    <name type="scientific">Nonomuraea rosea</name>
    <dbReference type="NCBI Taxonomy" id="638574"/>
    <lineage>
        <taxon>Bacteria</taxon>
        <taxon>Bacillati</taxon>
        <taxon>Actinomycetota</taxon>
        <taxon>Actinomycetes</taxon>
        <taxon>Streptosporangiales</taxon>
        <taxon>Streptosporangiaceae</taxon>
        <taxon>Nonomuraea</taxon>
    </lineage>
</organism>
<keyword evidence="3" id="KW-1185">Reference proteome</keyword>
<feature type="region of interest" description="Disordered" evidence="1">
    <location>
        <begin position="1"/>
        <end position="25"/>
    </location>
</feature>
<dbReference type="EMBL" id="BAABDQ010000066">
    <property type="protein sequence ID" value="GAA3622063.1"/>
    <property type="molecule type" value="Genomic_DNA"/>
</dbReference>
<reference evidence="3" key="1">
    <citation type="journal article" date="2019" name="Int. J. Syst. Evol. Microbiol.">
        <title>The Global Catalogue of Microorganisms (GCM) 10K type strain sequencing project: providing services to taxonomists for standard genome sequencing and annotation.</title>
        <authorList>
            <consortium name="The Broad Institute Genomics Platform"/>
            <consortium name="The Broad Institute Genome Sequencing Center for Infectious Disease"/>
            <person name="Wu L."/>
            <person name="Ma J."/>
        </authorList>
    </citation>
    <scope>NUCLEOTIDE SEQUENCE [LARGE SCALE GENOMIC DNA]</scope>
    <source>
        <strain evidence="3">JCM 17326</strain>
    </source>
</reference>
<proteinExistence type="predicted"/>
<gene>
    <name evidence="2" type="ORF">GCM10022419_129680</name>
</gene>
<evidence type="ECO:0000313" key="3">
    <source>
        <dbReference type="Proteomes" id="UP001500630"/>
    </source>
</evidence>
<dbReference type="Proteomes" id="UP001500630">
    <property type="component" value="Unassembled WGS sequence"/>
</dbReference>
<evidence type="ECO:0000313" key="2">
    <source>
        <dbReference type="EMBL" id="GAA3622063.1"/>
    </source>
</evidence>
<name>A0ABP6ZXT9_9ACTN</name>
<protein>
    <submittedName>
        <fullName evidence="2">Uncharacterized protein</fullName>
    </submittedName>
</protein>
<sequence length="63" mass="6568">MTADSQAALLVSSRTPKASATGDMALPAMEIDQPAKNHRKAGERSGHPDTRLLLSFASVCDGS</sequence>